<protein>
    <recommendedName>
        <fullName evidence="2">Fibronectin type-III domain-containing protein</fullName>
    </recommendedName>
</protein>
<feature type="region of interest" description="Disordered" evidence="1">
    <location>
        <begin position="258"/>
        <end position="312"/>
    </location>
</feature>
<proteinExistence type="predicted"/>
<dbReference type="Proteomes" id="UP001141327">
    <property type="component" value="Unassembled WGS sequence"/>
</dbReference>
<keyword evidence="4" id="KW-1185">Reference proteome</keyword>
<feature type="region of interest" description="Disordered" evidence="1">
    <location>
        <begin position="424"/>
        <end position="485"/>
    </location>
</feature>
<feature type="compositionally biased region" description="Low complexity" evidence="1">
    <location>
        <begin position="147"/>
        <end position="162"/>
    </location>
</feature>
<dbReference type="EMBL" id="JAPMOS010000007">
    <property type="protein sequence ID" value="KAJ4461414.1"/>
    <property type="molecule type" value="Genomic_DNA"/>
</dbReference>
<evidence type="ECO:0000313" key="3">
    <source>
        <dbReference type="EMBL" id="KAJ4461414.1"/>
    </source>
</evidence>
<evidence type="ECO:0000313" key="4">
    <source>
        <dbReference type="Proteomes" id="UP001141327"/>
    </source>
</evidence>
<feature type="region of interest" description="Disordered" evidence="1">
    <location>
        <begin position="130"/>
        <end position="166"/>
    </location>
</feature>
<organism evidence="3 4">
    <name type="scientific">Paratrimastix pyriformis</name>
    <dbReference type="NCBI Taxonomy" id="342808"/>
    <lineage>
        <taxon>Eukaryota</taxon>
        <taxon>Metamonada</taxon>
        <taxon>Preaxostyla</taxon>
        <taxon>Paratrimastigidae</taxon>
        <taxon>Paratrimastix</taxon>
    </lineage>
</organism>
<evidence type="ECO:0000259" key="2">
    <source>
        <dbReference type="PROSITE" id="PS50853"/>
    </source>
</evidence>
<feature type="domain" description="Fibronectin type-III" evidence="2">
    <location>
        <begin position="2"/>
        <end position="93"/>
    </location>
</feature>
<feature type="compositionally biased region" description="Low complexity" evidence="1">
    <location>
        <begin position="431"/>
        <end position="464"/>
    </location>
</feature>
<dbReference type="PROSITE" id="PS50853">
    <property type="entry name" value="FN3"/>
    <property type="match status" value="1"/>
</dbReference>
<comment type="caution">
    <text evidence="3">The sequence shown here is derived from an EMBL/GenBank/DDBJ whole genome shotgun (WGS) entry which is preliminary data.</text>
</comment>
<gene>
    <name evidence="3" type="ORF">PAPYR_1980</name>
</gene>
<name>A0ABQ8UQI7_9EUKA</name>
<dbReference type="InterPro" id="IPR013783">
    <property type="entry name" value="Ig-like_fold"/>
</dbReference>
<dbReference type="InterPro" id="IPR036116">
    <property type="entry name" value="FN3_sf"/>
</dbReference>
<sequence length="485" mass="51642">MQHLEPHLVKSTCNSLELAWAPVEGARFTLEMSEGPTDPLTLVYDGETPCCQVVGLTPSTLYRFLVTAKKSGEAISSEDSSAQKTISFSTERLPVRPPRPADQDMCFCAPVVSSSGVVQILKMDRTPGPGAYTPELVPPNPRASGTFSMMSSPRFSPGSPRPSRLDGDMQSMLSTASRPMSVFASGSPRFAKLRQEAPPVGLYNVPSPMARSVAASEASVAFSSTTPRFPPIRVHSPDVGSYDPVRPSSPAHTFFERSQRFPSPRAQAPPPGAYNPVDPRRDSPTKSSMIRTTSRRFPEPVPQAPPVGAYSPPRLMDPGTRTHTSPVHVSFGAMSPRFEAPRSSAPLWTVAHHPSSVGRGGAAGLYNPQSPKSVHVSSMATSSPRFSWIAPRPVSWHRPALAPPPPPPALPALVLAHRPPIGRSLTGPVLAGSPRPSPTSSPRLMRPPTSSPSSRSPSAPGSPLVSSPGGRARSPVVRYRASGRL</sequence>
<reference evidence="3" key="1">
    <citation type="journal article" date="2022" name="bioRxiv">
        <title>Genomics of Preaxostyla Flagellates Illuminates Evolutionary Transitions and the Path Towards Mitochondrial Loss.</title>
        <authorList>
            <person name="Novak L.V.F."/>
            <person name="Treitli S.C."/>
            <person name="Pyrih J."/>
            <person name="Halakuc P."/>
            <person name="Pipaliya S.V."/>
            <person name="Vacek V."/>
            <person name="Brzon O."/>
            <person name="Soukal P."/>
            <person name="Eme L."/>
            <person name="Dacks J.B."/>
            <person name="Karnkowska A."/>
            <person name="Elias M."/>
            <person name="Hampl V."/>
        </authorList>
    </citation>
    <scope>NUCLEOTIDE SEQUENCE</scope>
    <source>
        <strain evidence="3">RCP-MX</strain>
    </source>
</reference>
<evidence type="ECO:0000256" key="1">
    <source>
        <dbReference type="SAM" id="MobiDB-lite"/>
    </source>
</evidence>
<dbReference type="InterPro" id="IPR003961">
    <property type="entry name" value="FN3_dom"/>
</dbReference>
<dbReference type="SUPFAM" id="SSF49265">
    <property type="entry name" value="Fibronectin type III"/>
    <property type="match status" value="1"/>
</dbReference>
<dbReference type="Gene3D" id="2.60.40.10">
    <property type="entry name" value="Immunoglobulins"/>
    <property type="match status" value="1"/>
</dbReference>
<accession>A0ABQ8UQI7</accession>